<evidence type="ECO:0000259" key="21">
    <source>
        <dbReference type="Pfam" id="PF01225"/>
    </source>
</evidence>
<evidence type="ECO:0000256" key="18">
    <source>
        <dbReference type="ARBA" id="ARBA00081560"/>
    </source>
</evidence>
<dbReference type="InterPro" id="IPR036565">
    <property type="entry name" value="Mur-like_cat_sf"/>
</dbReference>
<comment type="caution">
    <text evidence="24">The sequence shown here is derived from an EMBL/GenBank/DDBJ whole genome shotgun (WGS) entry which is preliminary data.</text>
</comment>
<evidence type="ECO:0000256" key="20">
    <source>
        <dbReference type="RuleBase" id="RU004135"/>
    </source>
</evidence>
<reference evidence="24" key="2">
    <citation type="submission" date="2020-09" db="EMBL/GenBank/DDBJ databases">
        <authorList>
            <person name="Sun Q."/>
            <person name="Zhou Y."/>
        </authorList>
    </citation>
    <scope>NUCLEOTIDE SEQUENCE</scope>
    <source>
        <strain evidence="24">CGMCC 1.12987</strain>
    </source>
</reference>
<evidence type="ECO:0000259" key="22">
    <source>
        <dbReference type="Pfam" id="PF02875"/>
    </source>
</evidence>
<comment type="pathway">
    <text evidence="1 19 20">Cell wall biogenesis; peptidoglycan biosynthesis.</text>
</comment>
<feature type="short sequence motif" description="Meso-diaminopimelate recognition motif" evidence="19">
    <location>
        <begin position="409"/>
        <end position="412"/>
    </location>
</feature>
<evidence type="ECO:0000256" key="9">
    <source>
        <dbReference type="ARBA" id="ARBA00022984"/>
    </source>
</evidence>
<dbReference type="Gene3D" id="3.90.190.20">
    <property type="entry name" value="Mur ligase, C-terminal domain"/>
    <property type="match status" value="1"/>
</dbReference>
<keyword evidence="9 19" id="KW-0573">Peptidoglycan synthesis</keyword>
<name>A0A917D3U7_9BACL</name>
<evidence type="ECO:0000256" key="3">
    <source>
        <dbReference type="ARBA" id="ARBA00022490"/>
    </source>
</evidence>
<feature type="domain" description="Mur ligase C-terminal" evidence="22">
    <location>
        <begin position="336"/>
        <end position="466"/>
    </location>
</feature>
<dbReference type="Gene3D" id="3.40.1190.10">
    <property type="entry name" value="Mur-like, catalytic domain"/>
    <property type="match status" value="1"/>
</dbReference>
<keyword evidence="5 19" id="KW-0132">Cell division</keyword>
<dbReference type="HAMAP" id="MF_00208">
    <property type="entry name" value="MurE"/>
    <property type="match status" value="1"/>
</dbReference>
<comment type="function">
    <text evidence="13 19">Catalyzes the addition of meso-diaminopimelic acid to the nucleotide precursor UDP-N-acetylmuramoyl-L-alanyl-D-glutamate (UMAG) in the biosynthesis of bacterial cell-wall peptidoglycan.</text>
</comment>
<dbReference type="GO" id="GO:0051301">
    <property type="term" value="P:cell division"/>
    <property type="evidence" value="ECO:0007669"/>
    <property type="project" value="UniProtKB-KW"/>
</dbReference>
<dbReference type="Pfam" id="PF08245">
    <property type="entry name" value="Mur_ligase_M"/>
    <property type="match status" value="1"/>
</dbReference>
<dbReference type="Pfam" id="PF02875">
    <property type="entry name" value="Mur_ligase_C"/>
    <property type="match status" value="1"/>
</dbReference>
<evidence type="ECO:0000313" key="25">
    <source>
        <dbReference type="Proteomes" id="UP000644756"/>
    </source>
</evidence>
<dbReference type="InterPro" id="IPR005761">
    <property type="entry name" value="UDP-N-AcMur-Glu-dNH2Pim_ligase"/>
</dbReference>
<evidence type="ECO:0000256" key="14">
    <source>
        <dbReference type="ARBA" id="ARBA00066633"/>
    </source>
</evidence>
<evidence type="ECO:0000256" key="16">
    <source>
        <dbReference type="ARBA" id="ARBA00075482"/>
    </source>
</evidence>
<feature type="binding site" evidence="19">
    <location>
        <begin position="409"/>
        <end position="412"/>
    </location>
    <ligand>
        <name>meso-2,6-diaminopimelate</name>
        <dbReference type="ChEBI" id="CHEBI:57791"/>
    </ligand>
</feature>
<evidence type="ECO:0000256" key="5">
    <source>
        <dbReference type="ARBA" id="ARBA00022618"/>
    </source>
</evidence>
<gene>
    <name evidence="19 24" type="primary">murE</name>
    <name evidence="24" type="ORF">GCM10010916_28920</name>
</gene>
<reference evidence="24" key="1">
    <citation type="journal article" date="2014" name="Int. J. Syst. Evol. Microbiol.">
        <title>Complete genome sequence of Corynebacterium casei LMG S-19264T (=DSM 44701T), isolated from a smear-ripened cheese.</title>
        <authorList>
            <consortium name="US DOE Joint Genome Institute (JGI-PGF)"/>
            <person name="Walter F."/>
            <person name="Albersmeier A."/>
            <person name="Kalinowski J."/>
            <person name="Ruckert C."/>
        </authorList>
    </citation>
    <scope>NUCLEOTIDE SEQUENCE</scope>
    <source>
        <strain evidence="24">CGMCC 1.12987</strain>
    </source>
</reference>
<keyword evidence="11 19" id="KW-0961">Cell wall biogenesis/degradation</keyword>
<dbReference type="NCBIfam" id="NF001124">
    <property type="entry name" value="PRK00139.1-2"/>
    <property type="match status" value="1"/>
</dbReference>
<proteinExistence type="inferred from homology"/>
<dbReference type="AlphaFoldDB" id="A0A917D3U7"/>
<dbReference type="GO" id="GO:0004326">
    <property type="term" value="F:tetrahydrofolylpolyglutamate synthase activity"/>
    <property type="evidence" value="ECO:0007669"/>
    <property type="project" value="InterPro"/>
</dbReference>
<accession>A0A917D3U7</accession>
<dbReference type="Gene3D" id="3.40.1390.10">
    <property type="entry name" value="MurE/MurF, N-terminal domain"/>
    <property type="match status" value="1"/>
</dbReference>
<dbReference type="Pfam" id="PF01225">
    <property type="entry name" value="Mur_ligase"/>
    <property type="match status" value="1"/>
</dbReference>
<comment type="catalytic activity">
    <reaction evidence="12 19">
        <text>UDP-N-acetyl-alpha-D-muramoyl-L-alanyl-D-glutamate + meso-2,6-diaminopimelate + ATP = UDP-N-acetyl-alpha-D-muramoyl-L-alanyl-gamma-D-glutamyl-meso-2,6-diaminopimelate + ADP + phosphate + H(+)</text>
        <dbReference type="Rhea" id="RHEA:23676"/>
        <dbReference type="ChEBI" id="CHEBI:15378"/>
        <dbReference type="ChEBI" id="CHEBI:30616"/>
        <dbReference type="ChEBI" id="CHEBI:43474"/>
        <dbReference type="ChEBI" id="CHEBI:57791"/>
        <dbReference type="ChEBI" id="CHEBI:83900"/>
        <dbReference type="ChEBI" id="CHEBI:83905"/>
        <dbReference type="ChEBI" id="CHEBI:456216"/>
        <dbReference type="EC" id="6.3.2.13"/>
    </reaction>
</comment>
<keyword evidence="6 19" id="KW-0547">Nucleotide-binding</keyword>
<feature type="binding site" evidence="19">
    <location>
        <begin position="108"/>
        <end position="114"/>
    </location>
    <ligand>
        <name>ATP</name>
        <dbReference type="ChEBI" id="CHEBI:30616"/>
    </ligand>
</feature>
<evidence type="ECO:0000256" key="1">
    <source>
        <dbReference type="ARBA" id="ARBA00004752"/>
    </source>
</evidence>
<evidence type="ECO:0000256" key="12">
    <source>
        <dbReference type="ARBA" id="ARBA00050251"/>
    </source>
</evidence>
<dbReference type="InterPro" id="IPR018109">
    <property type="entry name" value="Folylpolyglutamate_synth_CS"/>
</dbReference>
<dbReference type="EC" id="6.3.2.13" evidence="14 19"/>
<dbReference type="InterPro" id="IPR013221">
    <property type="entry name" value="Mur_ligase_cen"/>
</dbReference>
<feature type="binding site" evidence="19">
    <location>
        <position position="464"/>
    </location>
    <ligand>
        <name>meso-2,6-diaminopimelate</name>
        <dbReference type="ChEBI" id="CHEBI:57791"/>
    </ligand>
</feature>
<keyword evidence="4 19" id="KW-0436">Ligase</keyword>
<evidence type="ECO:0000256" key="15">
    <source>
        <dbReference type="ARBA" id="ARBA00072883"/>
    </source>
</evidence>
<feature type="binding site" evidence="19">
    <location>
        <position position="183"/>
    </location>
    <ligand>
        <name>UDP-N-acetyl-alpha-D-muramoyl-L-alanyl-D-glutamate</name>
        <dbReference type="ChEBI" id="CHEBI:83900"/>
    </ligand>
</feature>
<feature type="binding site" evidence="19">
    <location>
        <position position="30"/>
    </location>
    <ligand>
        <name>UDP-N-acetyl-alpha-D-muramoyl-L-alanyl-D-glutamate</name>
        <dbReference type="ChEBI" id="CHEBI:83900"/>
    </ligand>
</feature>
<evidence type="ECO:0000256" key="8">
    <source>
        <dbReference type="ARBA" id="ARBA00022960"/>
    </source>
</evidence>
<dbReference type="PANTHER" id="PTHR23135">
    <property type="entry name" value="MUR LIGASE FAMILY MEMBER"/>
    <property type="match status" value="1"/>
</dbReference>
<sequence>MRLDEMAALLLTSRLEGDGSITIKDIQVDSRKVEAGDLFICLPGHTQDGHDYAFEAKNRGAAAFVTQRKLDIDAPQIIVKDCRLAMAVLSDHFFDHPSRRLRLIGVTGTNGKTTTTYLIERILADAGHSPGVIGTIEMRYDNKTYPMSGTTPEALELQRYLADMADAKSDYCVMEVSSHALEQGRVKGCHYRTAIFTNLTQDHLDYHGTMEQYAAAKGLLFSRLGNTYDEPSGSGQFAVLNADDQASAAFARLTAAEAVTYGVDHEADVRATDIRITSRGTTFKVKTFRGEADISLRMVGKFNVYNALAAITAGLIEGISLERLKQSLEQVPGVPGRVEGVDAGQSFAVIVDYAHTPDGLENVLSAVKEFAPKRVLCVFGCGGDRDRTKRPLMGQIAAKYADYVFVTSDNPRTEDPAQILKDIEAGLQEQQVDSNRYEFIIDRREAIQKAVEMASPDDVVLIAGKGHETYQIIGRDTIDFDDRLVAKEAIRSMLS</sequence>
<comment type="PTM">
    <text evidence="19">Carboxylation is probably crucial for Mg(2+) binding and, consequently, for the gamma-phosphate positioning of ATP.</text>
</comment>
<feature type="modified residue" description="N6-carboxylysine" evidence="19">
    <location>
        <position position="217"/>
    </location>
</feature>
<protein>
    <recommendedName>
        <fullName evidence="15 19">UDP-N-acetylmuramoyl-L-alanyl-D-glutamate--2,6-diaminopimelate ligase</fullName>
        <ecNumber evidence="14 19">6.3.2.13</ecNumber>
    </recommendedName>
    <alternativeName>
        <fullName evidence="16 19">Meso-A2pm-adding enzyme</fullName>
    </alternativeName>
    <alternativeName>
        <fullName evidence="17 19">Meso-diaminopimelate-adding enzyme</fullName>
    </alternativeName>
    <alternativeName>
        <fullName evidence="18 19">UDP-MurNAc-L-Ala-D-Glu:meso-diaminopimelate ligase</fullName>
    </alternativeName>
    <alternativeName>
        <fullName evidence="19">UDP-MurNAc-tripeptide synthetase</fullName>
    </alternativeName>
    <alternativeName>
        <fullName evidence="19">UDP-N-acetylmuramyl-tripeptide synthetase</fullName>
    </alternativeName>
</protein>
<feature type="domain" description="Mur ligase central" evidence="23">
    <location>
        <begin position="106"/>
        <end position="313"/>
    </location>
</feature>
<comment type="caution">
    <text evidence="19">Lacks conserved residue(s) required for the propagation of feature annotation.</text>
</comment>
<evidence type="ECO:0000256" key="4">
    <source>
        <dbReference type="ARBA" id="ARBA00022598"/>
    </source>
</evidence>
<dbReference type="FunFam" id="3.90.190.20:FF:000006">
    <property type="entry name" value="UDP-N-acetylmuramoyl-L-alanyl-D-glutamate--2,6-diaminopimelate ligase"/>
    <property type="match status" value="1"/>
</dbReference>
<dbReference type="PANTHER" id="PTHR23135:SF4">
    <property type="entry name" value="UDP-N-ACETYLMURAMOYL-L-ALANYL-D-GLUTAMATE--2,6-DIAMINOPIMELATE LIGASE MURE HOMOLOG, CHLOROPLASTIC"/>
    <property type="match status" value="1"/>
</dbReference>
<dbReference type="GO" id="GO:0071555">
    <property type="term" value="P:cell wall organization"/>
    <property type="evidence" value="ECO:0007669"/>
    <property type="project" value="UniProtKB-KW"/>
</dbReference>
<dbReference type="GO" id="GO:0008360">
    <property type="term" value="P:regulation of cell shape"/>
    <property type="evidence" value="ECO:0007669"/>
    <property type="project" value="UniProtKB-KW"/>
</dbReference>
<dbReference type="NCBIfam" id="TIGR01085">
    <property type="entry name" value="murE"/>
    <property type="match status" value="1"/>
</dbReference>
<feature type="binding site" evidence="19">
    <location>
        <position position="177"/>
    </location>
    <ligand>
        <name>UDP-N-acetyl-alpha-D-muramoyl-L-alanyl-D-glutamate</name>
        <dbReference type="ChEBI" id="CHEBI:83900"/>
    </ligand>
</feature>
<dbReference type="InterPro" id="IPR004101">
    <property type="entry name" value="Mur_ligase_C"/>
</dbReference>
<dbReference type="GO" id="GO:0005524">
    <property type="term" value="F:ATP binding"/>
    <property type="evidence" value="ECO:0007669"/>
    <property type="project" value="UniProtKB-UniRule"/>
</dbReference>
<dbReference type="SUPFAM" id="SSF63418">
    <property type="entry name" value="MurE/MurF N-terminal domain"/>
    <property type="match status" value="1"/>
</dbReference>
<keyword evidence="19" id="KW-0460">Magnesium</keyword>
<dbReference type="Proteomes" id="UP000644756">
    <property type="component" value="Unassembled WGS sequence"/>
</dbReference>
<dbReference type="PROSITE" id="PS01011">
    <property type="entry name" value="FOLYLPOLYGLU_SYNT_1"/>
    <property type="match status" value="1"/>
</dbReference>
<dbReference type="GO" id="GO:0008765">
    <property type="term" value="F:UDP-N-acetylmuramoylalanyl-D-glutamate-2,6-diaminopimelate ligase activity"/>
    <property type="evidence" value="ECO:0007669"/>
    <property type="project" value="UniProtKB-UniRule"/>
</dbReference>
<keyword evidence="25" id="KW-1185">Reference proteome</keyword>
<evidence type="ECO:0000256" key="2">
    <source>
        <dbReference type="ARBA" id="ARBA00005898"/>
    </source>
</evidence>
<comment type="subcellular location">
    <subcellularLocation>
        <location evidence="19 20">Cytoplasm</location>
    </subcellularLocation>
</comment>
<dbReference type="SUPFAM" id="SSF53623">
    <property type="entry name" value="MurD-like peptide ligases, catalytic domain"/>
    <property type="match status" value="1"/>
</dbReference>
<feature type="binding site" evidence="19">
    <location>
        <begin position="150"/>
        <end position="151"/>
    </location>
    <ligand>
        <name>UDP-N-acetyl-alpha-D-muramoyl-L-alanyl-D-glutamate</name>
        <dbReference type="ChEBI" id="CHEBI:83900"/>
    </ligand>
</feature>
<evidence type="ECO:0000256" key="10">
    <source>
        <dbReference type="ARBA" id="ARBA00023306"/>
    </source>
</evidence>
<feature type="domain" description="Mur ligase N-terminal catalytic" evidence="21">
    <location>
        <begin position="23"/>
        <end position="77"/>
    </location>
</feature>
<evidence type="ECO:0000256" key="11">
    <source>
        <dbReference type="ARBA" id="ARBA00023316"/>
    </source>
</evidence>
<organism evidence="24 25">
    <name type="scientific">Paenibacillus abyssi</name>
    <dbReference type="NCBI Taxonomy" id="1340531"/>
    <lineage>
        <taxon>Bacteria</taxon>
        <taxon>Bacillati</taxon>
        <taxon>Bacillota</taxon>
        <taxon>Bacilli</taxon>
        <taxon>Bacillales</taxon>
        <taxon>Paenibacillaceae</taxon>
        <taxon>Paenibacillus</taxon>
    </lineage>
</organism>
<evidence type="ECO:0000259" key="23">
    <source>
        <dbReference type="Pfam" id="PF08245"/>
    </source>
</evidence>
<keyword evidence="8 19" id="KW-0133">Cell shape</keyword>
<keyword evidence="3 19" id="KW-0963">Cytoplasm</keyword>
<evidence type="ECO:0000256" key="19">
    <source>
        <dbReference type="HAMAP-Rule" id="MF_00208"/>
    </source>
</evidence>
<dbReference type="GO" id="GO:0009252">
    <property type="term" value="P:peptidoglycan biosynthetic process"/>
    <property type="evidence" value="ECO:0007669"/>
    <property type="project" value="UniProtKB-UniRule"/>
</dbReference>
<comment type="cofactor">
    <cofactor evidence="19">
        <name>Mg(2+)</name>
        <dbReference type="ChEBI" id="CHEBI:18420"/>
    </cofactor>
</comment>
<feature type="binding site" evidence="19">
    <location>
        <position position="185"/>
    </location>
    <ligand>
        <name>UDP-N-acetyl-alpha-D-muramoyl-L-alanyl-D-glutamate</name>
        <dbReference type="ChEBI" id="CHEBI:83900"/>
    </ligand>
</feature>
<evidence type="ECO:0000256" key="13">
    <source>
        <dbReference type="ARBA" id="ARBA00056782"/>
    </source>
</evidence>
<dbReference type="EMBL" id="BMGR01000009">
    <property type="protein sequence ID" value="GGG10268.1"/>
    <property type="molecule type" value="Genomic_DNA"/>
</dbReference>
<comment type="similarity">
    <text evidence="2 19">Belongs to the MurCDEF family. MurE subfamily.</text>
</comment>
<feature type="binding site" evidence="19">
    <location>
        <position position="468"/>
    </location>
    <ligand>
        <name>meso-2,6-diaminopimelate</name>
        <dbReference type="ChEBI" id="CHEBI:57791"/>
    </ligand>
</feature>
<dbReference type="GO" id="GO:0005737">
    <property type="term" value="C:cytoplasm"/>
    <property type="evidence" value="ECO:0007669"/>
    <property type="project" value="UniProtKB-SubCell"/>
</dbReference>
<dbReference type="InterPro" id="IPR000713">
    <property type="entry name" value="Mur_ligase_N"/>
</dbReference>
<evidence type="ECO:0000256" key="6">
    <source>
        <dbReference type="ARBA" id="ARBA00022741"/>
    </source>
</evidence>
<keyword evidence="10 19" id="KW-0131">Cell cycle</keyword>
<dbReference type="InterPro" id="IPR036615">
    <property type="entry name" value="Mur_ligase_C_dom_sf"/>
</dbReference>
<keyword evidence="7 19" id="KW-0067">ATP-binding</keyword>
<evidence type="ECO:0000313" key="24">
    <source>
        <dbReference type="EMBL" id="GGG10268.1"/>
    </source>
</evidence>
<dbReference type="RefSeq" id="WP_188531772.1">
    <property type="nucleotide sequence ID" value="NZ_BMGR01000009.1"/>
</dbReference>
<dbReference type="InterPro" id="IPR035911">
    <property type="entry name" value="MurE/MurF_N"/>
</dbReference>
<dbReference type="GO" id="GO:0000287">
    <property type="term" value="F:magnesium ion binding"/>
    <property type="evidence" value="ECO:0007669"/>
    <property type="project" value="UniProtKB-UniRule"/>
</dbReference>
<dbReference type="NCBIfam" id="NF001126">
    <property type="entry name" value="PRK00139.1-4"/>
    <property type="match status" value="1"/>
</dbReference>
<evidence type="ECO:0000256" key="17">
    <source>
        <dbReference type="ARBA" id="ARBA00076158"/>
    </source>
</evidence>
<feature type="binding site" evidence="19">
    <location>
        <position position="385"/>
    </location>
    <ligand>
        <name>meso-2,6-diaminopimelate</name>
        <dbReference type="ChEBI" id="CHEBI:57791"/>
    </ligand>
</feature>
<dbReference type="SUPFAM" id="SSF53244">
    <property type="entry name" value="MurD-like peptide ligases, peptide-binding domain"/>
    <property type="match status" value="1"/>
</dbReference>
<evidence type="ECO:0000256" key="7">
    <source>
        <dbReference type="ARBA" id="ARBA00022840"/>
    </source>
</evidence>